<dbReference type="GeneID" id="18835663"/>
<evidence type="ECO:0000313" key="4">
    <source>
        <dbReference type="Proteomes" id="UP000053319"/>
    </source>
</evidence>
<name>R7SVI9_DICSQ</name>
<organism evidence="3 4">
    <name type="scientific">Dichomitus squalens (strain LYAD-421)</name>
    <name type="common">Western red white-rot fungus</name>
    <dbReference type="NCBI Taxonomy" id="732165"/>
    <lineage>
        <taxon>Eukaryota</taxon>
        <taxon>Fungi</taxon>
        <taxon>Dikarya</taxon>
        <taxon>Basidiomycota</taxon>
        <taxon>Agaricomycotina</taxon>
        <taxon>Agaricomycetes</taxon>
        <taxon>Polyporales</taxon>
        <taxon>Polyporaceae</taxon>
        <taxon>Dichomitus</taxon>
    </lineage>
</organism>
<accession>R7SVI9</accession>
<evidence type="ECO:0000256" key="1">
    <source>
        <dbReference type="SAM" id="MobiDB-lite"/>
    </source>
</evidence>
<dbReference type="HOGENOM" id="CLU_2704758_0_0_1"/>
<feature type="compositionally biased region" description="Basic and acidic residues" evidence="1">
    <location>
        <begin position="19"/>
        <end position="28"/>
    </location>
</feature>
<dbReference type="AlphaFoldDB" id="R7SVI9"/>
<protein>
    <submittedName>
        <fullName evidence="3">Uncharacterized protein</fullName>
    </submittedName>
</protein>
<dbReference type="EMBL" id="JH719418">
    <property type="protein sequence ID" value="EJF60189.1"/>
    <property type="molecule type" value="Genomic_DNA"/>
</dbReference>
<proteinExistence type="predicted"/>
<feature type="transmembrane region" description="Helical" evidence="2">
    <location>
        <begin position="50"/>
        <end position="72"/>
    </location>
</feature>
<evidence type="ECO:0000313" key="3">
    <source>
        <dbReference type="EMBL" id="EJF60189.1"/>
    </source>
</evidence>
<dbReference type="KEGG" id="dsq:DICSQDRAFT_137804"/>
<dbReference type="Proteomes" id="UP000053319">
    <property type="component" value="Unassembled WGS sequence"/>
</dbReference>
<feature type="compositionally biased region" description="Polar residues" evidence="1">
    <location>
        <begin position="1"/>
        <end position="10"/>
    </location>
</feature>
<sequence length="73" mass="7750">MSVAATTRASQGVVLPAPEQEKDAPPKRSTIEVVDLPEFEDSFPDGGRGWLVVLGCFIYSASTVGWGCVAPVR</sequence>
<keyword evidence="2" id="KW-1133">Transmembrane helix</keyword>
<dbReference type="RefSeq" id="XP_007367143.1">
    <property type="nucleotide sequence ID" value="XM_007367081.1"/>
</dbReference>
<gene>
    <name evidence="3" type="ORF">DICSQDRAFT_137804</name>
</gene>
<keyword evidence="2" id="KW-0812">Transmembrane</keyword>
<keyword evidence="2" id="KW-0472">Membrane</keyword>
<evidence type="ECO:0000256" key="2">
    <source>
        <dbReference type="SAM" id="Phobius"/>
    </source>
</evidence>
<reference evidence="3 4" key="1">
    <citation type="journal article" date="2012" name="Science">
        <title>The Paleozoic origin of enzymatic lignin decomposition reconstructed from 31 fungal genomes.</title>
        <authorList>
            <person name="Floudas D."/>
            <person name="Binder M."/>
            <person name="Riley R."/>
            <person name="Barry K."/>
            <person name="Blanchette R.A."/>
            <person name="Henrissat B."/>
            <person name="Martinez A.T."/>
            <person name="Otillar R."/>
            <person name="Spatafora J.W."/>
            <person name="Yadav J.S."/>
            <person name="Aerts A."/>
            <person name="Benoit I."/>
            <person name="Boyd A."/>
            <person name="Carlson A."/>
            <person name="Copeland A."/>
            <person name="Coutinho P.M."/>
            <person name="de Vries R.P."/>
            <person name="Ferreira P."/>
            <person name="Findley K."/>
            <person name="Foster B."/>
            <person name="Gaskell J."/>
            <person name="Glotzer D."/>
            <person name="Gorecki P."/>
            <person name="Heitman J."/>
            <person name="Hesse C."/>
            <person name="Hori C."/>
            <person name="Igarashi K."/>
            <person name="Jurgens J.A."/>
            <person name="Kallen N."/>
            <person name="Kersten P."/>
            <person name="Kohler A."/>
            <person name="Kuees U."/>
            <person name="Kumar T.K.A."/>
            <person name="Kuo A."/>
            <person name="LaButti K."/>
            <person name="Larrondo L.F."/>
            <person name="Lindquist E."/>
            <person name="Ling A."/>
            <person name="Lombard V."/>
            <person name="Lucas S."/>
            <person name="Lundell T."/>
            <person name="Martin R."/>
            <person name="McLaughlin D.J."/>
            <person name="Morgenstern I."/>
            <person name="Morin E."/>
            <person name="Murat C."/>
            <person name="Nagy L.G."/>
            <person name="Nolan M."/>
            <person name="Ohm R.A."/>
            <person name="Patyshakuliyeva A."/>
            <person name="Rokas A."/>
            <person name="Ruiz-Duenas F.J."/>
            <person name="Sabat G."/>
            <person name="Salamov A."/>
            <person name="Samejima M."/>
            <person name="Schmutz J."/>
            <person name="Slot J.C."/>
            <person name="St John F."/>
            <person name="Stenlid J."/>
            <person name="Sun H."/>
            <person name="Sun S."/>
            <person name="Syed K."/>
            <person name="Tsang A."/>
            <person name="Wiebenga A."/>
            <person name="Young D."/>
            <person name="Pisabarro A."/>
            <person name="Eastwood D.C."/>
            <person name="Martin F."/>
            <person name="Cullen D."/>
            <person name="Grigoriev I.V."/>
            <person name="Hibbett D.S."/>
        </authorList>
    </citation>
    <scope>NUCLEOTIDE SEQUENCE [LARGE SCALE GENOMIC DNA]</scope>
    <source>
        <strain evidence="3 4">LYAD-421 SS1</strain>
    </source>
</reference>
<dbReference type="OrthoDB" id="2213137at2759"/>
<feature type="region of interest" description="Disordered" evidence="1">
    <location>
        <begin position="1"/>
        <end position="28"/>
    </location>
</feature>